<proteinExistence type="predicted"/>
<name>A0A5J4PCK0_9ZZZZ</name>
<evidence type="ECO:0000313" key="1">
    <source>
        <dbReference type="EMBL" id="KAA6306678.1"/>
    </source>
</evidence>
<dbReference type="Gene3D" id="2.60.40.10">
    <property type="entry name" value="Immunoglobulins"/>
    <property type="match status" value="1"/>
</dbReference>
<dbReference type="AlphaFoldDB" id="A0A5J4PCK0"/>
<comment type="caution">
    <text evidence="1">The sequence shown here is derived from an EMBL/GenBank/DDBJ whole genome shotgun (WGS) entry which is preliminary data.</text>
</comment>
<reference evidence="1" key="1">
    <citation type="submission" date="2019-03" db="EMBL/GenBank/DDBJ databases">
        <title>Single cell metagenomics reveals metabolic interactions within the superorganism composed of flagellate Streblomastix strix and complex community of Bacteroidetes bacteria on its surface.</title>
        <authorList>
            <person name="Treitli S.C."/>
            <person name="Kolisko M."/>
            <person name="Husnik F."/>
            <person name="Keeling P."/>
            <person name="Hampl V."/>
        </authorList>
    </citation>
    <scope>NUCLEOTIDE SEQUENCE</scope>
    <source>
        <strain evidence="1">STM</strain>
    </source>
</reference>
<accession>A0A5J4PCK0</accession>
<dbReference type="EMBL" id="SNRY01009727">
    <property type="protein sequence ID" value="KAA6306678.1"/>
    <property type="molecule type" value="Genomic_DNA"/>
</dbReference>
<gene>
    <name evidence="1" type="ORF">EZS27_041659</name>
</gene>
<protein>
    <recommendedName>
        <fullName evidence="2">Alpha-L-rhamnosidase</fullName>
    </recommendedName>
</protein>
<dbReference type="PANTHER" id="PTHR33307:SF6">
    <property type="entry name" value="ALPHA-RHAMNOSIDASE (EUROFUNG)-RELATED"/>
    <property type="match status" value="1"/>
</dbReference>
<sequence length="136" mass="15101">MKQVSLLLLIIYSSGFCFAQSPTHLSTDLLEHTDRVFLDGYPSGIALTELGSTVERYQTVAIRNSKPCLGWIVNSNQPNTLQTAYHILVASSPTILDKDEADLWDSGRTDSDQSVAVSYDGKPLQPSTVYYWKVKT</sequence>
<dbReference type="PANTHER" id="PTHR33307">
    <property type="entry name" value="ALPHA-RHAMNOSIDASE (EUROFUNG)"/>
    <property type="match status" value="1"/>
</dbReference>
<evidence type="ECO:0008006" key="2">
    <source>
        <dbReference type="Google" id="ProtNLM"/>
    </source>
</evidence>
<dbReference type="Pfam" id="PF25788">
    <property type="entry name" value="Ig_Rha78A_N"/>
    <property type="match status" value="1"/>
</dbReference>
<dbReference type="InterPro" id="IPR016007">
    <property type="entry name" value="Alpha_rhamnosid"/>
</dbReference>
<dbReference type="InterPro" id="IPR013783">
    <property type="entry name" value="Ig-like_fold"/>
</dbReference>
<feature type="non-terminal residue" evidence="1">
    <location>
        <position position="136"/>
    </location>
</feature>
<organism evidence="1">
    <name type="scientific">termite gut metagenome</name>
    <dbReference type="NCBI Taxonomy" id="433724"/>
    <lineage>
        <taxon>unclassified sequences</taxon>
        <taxon>metagenomes</taxon>
        <taxon>organismal metagenomes</taxon>
    </lineage>
</organism>